<reference evidence="1 3" key="1">
    <citation type="submission" date="2020-02" db="EMBL/GenBank/DDBJ databases">
        <authorList>
            <person name="Ferguson B K."/>
        </authorList>
    </citation>
    <scope>NUCLEOTIDE SEQUENCE [LARGE SCALE GENOMIC DNA]</scope>
</reference>
<name>A0A6H5H5S9_9HEMI</name>
<sequence>MGDNWVSKTENWDSRPLLGDVAIFRFYDPEGGCCSGVSKKLGLGRKPITWEIEIHHPVEGSIKSVKKGLCMLNIRSSDRRSFFRECSGSIWPNNPFKELIQLAL</sequence>
<accession>A0A6H5H5S9</accession>
<dbReference type="EMBL" id="CADCXU010024011">
    <property type="protein sequence ID" value="CAB0011274.1"/>
    <property type="molecule type" value="Genomic_DNA"/>
</dbReference>
<evidence type="ECO:0000313" key="2">
    <source>
        <dbReference type="EMBL" id="CAB0011276.1"/>
    </source>
</evidence>
<organism evidence="1 3">
    <name type="scientific">Nesidiocoris tenuis</name>
    <dbReference type="NCBI Taxonomy" id="355587"/>
    <lineage>
        <taxon>Eukaryota</taxon>
        <taxon>Metazoa</taxon>
        <taxon>Ecdysozoa</taxon>
        <taxon>Arthropoda</taxon>
        <taxon>Hexapoda</taxon>
        <taxon>Insecta</taxon>
        <taxon>Pterygota</taxon>
        <taxon>Neoptera</taxon>
        <taxon>Paraneoptera</taxon>
        <taxon>Hemiptera</taxon>
        <taxon>Heteroptera</taxon>
        <taxon>Panheteroptera</taxon>
        <taxon>Cimicomorpha</taxon>
        <taxon>Miridae</taxon>
        <taxon>Dicyphina</taxon>
        <taxon>Nesidiocoris</taxon>
    </lineage>
</organism>
<gene>
    <name evidence="1" type="ORF">NTEN_LOCUS16267</name>
    <name evidence="2" type="ORF">NTEN_LOCUS16269</name>
</gene>
<proteinExistence type="predicted"/>
<dbReference type="AlphaFoldDB" id="A0A6H5H5S9"/>
<evidence type="ECO:0000313" key="3">
    <source>
        <dbReference type="Proteomes" id="UP000479000"/>
    </source>
</evidence>
<keyword evidence="3" id="KW-1185">Reference proteome</keyword>
<dbReference type="Proteomes" id="UP000479000">
    <property type="component" value="Unassembled WGS sequence"/>
</dbReference>
<protein>
    <submittedName>
        <fullName evidence="1">Uncharacterized protein</fullName>
    </submittedName>
</protein>
<evidence type="ECO:0000313" key="1">
    <source>
        <dbReference type="EMBL" id="CAB0011274.1"/>
    </source>
</evidence>
<dbReference type="EMBL" id="CADCXU010024012">
    <property type="protein sequence ID" value="CAB0011276.1"/>
    <property type="molecule type" value="Genomic_DNA"/>
</dbReference>